<dbReference type="PANTHER" id="PTHR35089">
    <property type="entry name" value="CHAPERONE PROTEIN SKP"/>
    <property type="match status" value="1"/>
</dbReference>
<comment type="caution">
    <text evidence="5">The sequence shown here is derived from an EMBL/GenBank/DDBJ whole genome shotgun (WGS) entry which is preliminary data.</text>
</comment>
<protein>
    <submittedName>
        <fullName evidence="5">Outer membrane protein</fullName>
    </submittedName>
</protein>
<dbReference type="Gene3D" id="3.30.910.20">
    <property type="entry name" value="Skp domain"/>
    <property type="match status" value="1"/>
</dbReference>
<evidence type="ECO:0000256" key="3">
    <source>
        <dbReference type="SAM" id="Coils"/>
    </source>
</evidence>
<evidence type="ECO:0000256" key="4">
    <source>
        <dbReference type="SAM" id="SignalP"/>
    </source>
</evidence>
<evidence type="ECO:0000313" key="6">
    <source>
        <dbReference type="Proteomes" id="UP000528457"/>
    </source>
</evidence>
<accession>A0A7X0JU45</accession>
<dbReference type="SMART" id="SM00935">
    <property type="entry name" value="OmpH"/>
    <property type="match status" value="1"/>
</dbReference>
<dbReference type="InParanoid" id="A0A7X0JU45"/>
<dbReference type="AlphaFoldDB" id="A0A7X0JU45"/>
<feature type="coiled-coil region" evidence="3">
    <location>
        <begin position="31"/>
        <end position="78"/>
    </location>
</feature>
<feature type="signal peptide" evidence="4">
    <location>
        <begin position="1"/>
        <end position="22"/>
    </location>
</feature>
<feature type="chain" id="PRO_5030629454" evidence="4">
    <location>
        <begin position="23"/>
        <end position="170"/>
    </location>
</feature>
<sequence>MKNMKIALAFVAAVLFSNVTLAQGKIAVLDLQRAILSTEAAKKELKALNAAPEYSKLTAQAESLNAEMKALAEDLQTKGLTWSNERQAKQRKDIEYKRADMQLVAQKLKQEQNEIVQKLINQYIEKARAVTNDIIKSGGYGLVLQPQAVIHADTGYDITAQITDRLNKAK</sequence>
<proteinExistence type="inferred from homology"/>
<gene>
    <name evidence="5" type="ORF">HNR48_002605</name>
</gene>
<keyword evidence="3" id="KW-0175">Coiled coil</keyword>
<dbReference type="InterPro" id="IPR024930">
    <property type="entry name" value="Skp_dom_sf"/>
</dbReference>
<dbReference type="GO" id="GO:0005829">
    <property type="term" value="C:cytosol"/>
    <property type="evidence" value="ECO:0007669"/>
    <property type="project" value="TreeGrafter"/>
</dbReference>
<name>A0A7X0JU45_9GAMM</name>
<dbReference type="Proteomes" id="UP000528457">
    <property type="component" value="Unassembled WGS sequence"/>
</dbReference>
<dbReference type="PANTHER" id="PTHR35089:SF1">
    <property type="entry name" value="CHAPERONE PROTEIN SKP"/>
    <property type="match status" value="1"/>
</dbReference>
<reference evidence="5 6" key="1">
    <citation type="submission" date="2020-08" db="EMBL/GenBank/DDBJ databases">
        <title>Genomic Encyclopedia of Type Strains, Phase IV (KMG-IV): sequencing the most valuable type-strain genomes for metagenomic binning, comparative biology and taxonomic classification.</title>
        <authorList>
            <person name="Goeker M."/>
        </authorList>
    </citation>
    <scope>NUCLEOTIDE SEQUENCE [LARGE SCALE GENOMIC DNA]</scope>
    <source>
        <strain evidence="5 6">DSM 22368</strain>
    </source>
</reference>
<evidence type="ECO:0000313" key="5">
    <source>
        <dbReference type="EMBL" id="MBB6522320.1"/>
    </source>
</evidence>
<dbReference type="GO" id="GO:0051082">
    <property type="term" value="F:unfolded protein binding"/>
    <property type="evidence" value="ECO:0007669"/>
    <property type="project" value="InterPro"/>
</dbReference>
<dbReference type="EMBL" id="JACHHT010000002">
    <property type="protein sequence ID" value="MBB6522320.1"/>
    <property type="molecule type" value="Genomic_DNA"/>
</dbReference>
<comment type="similarity">
    <text evidence="1">Belongs to the Skp family.</text>
</comment>
<dbReference type="InterPro" id="IPR005632">
    <property type="entry name" value="Chaperone_Skp"/>
</dbReference>
<organism evidence="5 6">
    <name type="scientific">Pseudoteredinibacter isoporae</name>
    <dbReference type="NCBI Taxonomy" id="570281"/>
    <lineage>
        <taxon>Bacteria</taxon>
        <taxon>Pseudomonadati</taxon>
        <taxon>Pseudomonadota</taxon>
        <taxon>Gammaproteobacteria</taxon>
        <taxon>Cellvibrionales</taxon>
        <taxon>Cellvibrionaceae</taxon>
        <taxon>Pseudoteredinibacter</taxon>
    </lineage>
</organism>
<keyword evidence="2 4" id="KW-0732">Signal</keyword>
<dbReference type="SUPFAM" id="SSF111384">
    <property type="entry name" value="OmpH-like"/>
    <property type="match status" value="1"/>
</dbReference>
<evidence type="ECO:0000256" key="1">
    <source>
        <dbReference type="ARBA" id="ARBA00009091"/>
    </source>
</evidence>
<dbReference type="Pfam" id="PF03938">
    <property type="entry name" value="OmpH"/>
    <property type="match status" value="1"/>
</dbReference>
<evidence type="ECO:0000256" key="2">
    <source>
        <dbReference type="ARBA" id="ARBA00022729"/>
    </source>
</evidence>
<dbReference type="GO" id="GO:0050821">
    <property type="term" value="P:protein stabilization"/>
    <property type="evidence" value="ECO:0007669"/>
    <property type="project" value="TreeGrafter"/>
</dbReference>
<keyword evidence="6" id="KW-1185">Reference proteome</keyword>